<feature type="compositionally biased region" description="Low complexity" evidence="1">
    <location>
        <begin position="30"/>
        <end position="39"/>
    </location>
</feature>
<feature type="compositionally biased region" description="Basic and acidic residues" evidence="1">
    <location>
        <begin position="108"/>
        <end position="205"/>
    </location>
</feature>
<dbReference type="EMBL" id="JAMFTS010000003">
    <property type="protein sequence ID" value="KAJ4773401.1"/>
    <property type="molecule type" value="Genomic_DNA"/>
</dbReference>
<keyword evidence="4" id="KW-1185">Reference proteome</keyword>
<organism evidence="2 4">
    <name type="scientific">Rhynchospora pubera</name>
    <dbReference type="NCBI Taxonomy" id="906938"/>
    <lineage>
        <taxon>Eukaryota</taxon>
        <taxon>Viridiplantae</taxon>
        <taxon>Streptophyta</taxon>
        <taxon>Embryophyta</taxon>
        <taxon>Tracheophyta</taxon>
        <taxon>Spermatophyta</taxon>
        <taxon>Magnoliopsida</taxon>
        <taxon>Liliopsida</taxon>
        <taxon>Poales</taxon>
        <taxon>Cyperaceae</taxon>
        <taxon>Cyperoideae</taxon>
        <taxon>Rhynchosporeae</taxon>
        <taxon>Rhynchospora</taxon>
    </lineage>
</organism>
<evidence type="ECO:0000313" key="2">
    <source>
        <dbReference type="EMBL" id="KAJ4773399.1"/>
    </source>
</evidence>
<feature type="compositionally biased region" description="Basic and acidic residues" evidence="1">
    <location>
        <begin position="12"/>
        <end position="21"/>
    </location>
</feature>
<feature type="region of interest" description="Disordered" evidence="1">
    <location>
        <begin position="1"/>
        <end position="256"/>
    </location>
</feature>
<dbReference type="PANTHER" id="PTHR31968:SF4">
    <property type="entry name" value="SERINE_ARGININE-RELATED PROTEIN 53"/>
    <property type="match status" value="1"/>
</dbReference>
<dbReference type="GO" id="GO:0005737">
    <property type="term" value="C:cytoplasm"/>
    <property type="evidence" value="ECO:0007669"/>
    <property type="project" value="TreeGrafter"/>
</dbReference>
<evidence type="ECO:0000313" key="4">
    <source>
        <dbReference type="Proteomes" id="UP001140206"/>
    </source>
</evidence>
<dbReference type="EMBL" id="JAMFTS010000003">
    <property type="protein sequence ID" value="KAJ4773399.1"/>
    <property type="molecule type" value="Genomic_DNA"/>
</dbReference>
<name>A0AAV8DZH3_9POAL</name>
<dbReference type="PANTHER" id="PTHR31968">
    <property type="entry name" value="SERINE/ARGININE-RELATED PROTEIN 53"/>
    <property type="match status" value="1"/>
</dbReference>
<feature type="compositionally biased region" description="Basic and acidic residues" evidence="1">
    <location>
        <begin position="233"/>
        <end position="255"/>
    </location>
</feature>
<comment type="caution">
    <text evidence="2">The sequence shown here is derived from an EMBL/GenBank/DDBJ whole genome shotgun (WGS) entry which is preliminary data.</text>
</comment>
<dbReference type="InterPro" id="IPR034604">
    <property type="entry name" value="SRRP53"/>
</dbReference>
<protein>
    <submittedName>
        <fullName evidence="2">Uncharacterized protein</fullName>
    </submittedName>
</protein>
<feature type="compositionally biased region" description="Polar residues" evidence="1">
    <location>
        <begin position="330"/>
        <end position="344"/>
    </location>
</feature>
<feature type="compositionally biased region" description="Basic and acidic residues" evidence="1">
    <location>
        <begin position="59"/>
        <end position="81"/>
    </location>
</feature>
<sequence>MEESKAAAYYDELTRKGEGAARFKQGLGFSSSSSSSSSTKPPPPPPSSSSSFLSSFVRAGEHHHDSGETERREREKDRNRDISSPGSTGEAERREQLNSIKNKLSRKPNKDSRDRDSREERREERGRDIERERSRDRDRERDRHRERDRDRDRDRQRNRDGDRYDRDRNRDRRRDRYERSRSPSRRERERRRENENRNKSGKVDYAELIPGYDRMTPAERVKAKTKLQLSETAAKDPTKGMAKGWERFNFDKDAPLDNEDEEIEAADDDASIMKDIGKSFRFSAVEAKREDEIRKAHDEAMFGGSTLSVSHSELTDFNISREDSDENTNAEDQNGILNDTNSLVNDKIFAMQPGSWRDRVRKPRDDAK</sequence>
<feature type="region of interest" description="Disordered" evidence="1">
    <location>
        <begin position="313"/>
        <end position="344"/>
    </location>
</feature>
<reference evidence="2" key="1">
    <citation type="submission" date="2022-08" db="EMBL/GenBank/DDBJ databases">
        <authorList>
            <person name="Marques A."/>
        </authorList>
    </citation>
    <scope>NUCLEOTIDE SEQUENCE</scope>
    <source>
        <strain evidence="2">RhyPub2mFocal</strain>
        <tissue evidence="2">Leaves</tissue>
    </source>
</reference>
<dbReference type="GO" id="GO:0000380">
    <property type="term" value="P:alternative mRNA splicing, via spliceosome"/>
    <property type="evidence" value="ECO:0007669"/>
    <property type="project" value="InterPro"/>
</dbReference>
<dbReference type="AlphaFoldDB" id="A0AAV8DZH3"/>
<proteinExistence type="predicted"/>
<gene>
    <name evidence="2" type="ORF">LUZ62_057656</name>
    <name evidence="3" type="ORF">LUZ62_057658</name>
</gene>
<evidence type="ECO:0000313" key="3">
    <source>
        <dbReference type="EMBL" id="KAJ4773401.1"/>
    </source>
</evidence>
<dbReference type="Proteomes" id="UP001140206">
    <property type="component" value="Chromosome 3"/>
</dbReference>
<evidence type="ECO:0000256" key="1">
    <source>
        <dbReference type="SAM" id="MobiDB-lite"/>
    </source>
</evidence>
<dbReference type="GO" id="GO:0005634">
    <property type="term" value="C:nucleus"/>
    <property type="evidence" value="ECO:0007669"/>
    <property type="project" value="TreeGrafter"/>
</dbReference>
<accession>A0AAV8DZH3</accession>